<dbReference type="InterPro" id="IPR003018">
    <property type="entry name" value="GAF"/>
</dbReference>
<dbReference type="Pfam" id="PF01590">
    <property type="entry name" value="GAF"/>
    <property type="match status" value="1"/>
</dbReference>
<evidence type="ECO:0008006" key="4">
    <source>
        <dbReference type="Google" id="ProtNLM"/>
    </source>
</evidence>
<protein>
    <recommendedName>
        <fullName evidence="4">PAS domain-containing protein</fullName>
    </recommendedName>
</protein>
<dbReference type="Pfam" id="PF08447">
    <property type="entry name" value="PAS_3"/>
    <property type="match status" value="1"/>
</dbReference>
<proteinExistence type="predicted"/>
<dbReference type="PANTHER" id="PTHR44757">
    <property type="entry name" value="DIGUANYLATE CYCLASE DGCP"/>
    <property type="match status" value="1"/>
</dbReference>
<reference evidence="3" key="1">
    <citation type="journal article" date="2015" name="Nature">
        <title>Complex archaea that bridge the gap between prokaryotes and eukaryotes.</title>
        <authorList>
            <person name="Spang A."/>
            <person name="Saw J.H."/>
            <person name="Jorgensen S.L."/>
            <person name="Zaremba-Niedzwiedzka K."/>
            <person name="Martijn J."/>
            <person name="Lind A.E."/>
            <person name="van Eijk R."/>
            <person name="Schleper C."/>
            <person name="Guy L."/>
            <person name="Ettema T.J."/>
        </authorList>
    </citation>
    <scope>NUCLEOTIDE SEQUENCE</scope>
</reference>
<evidence type="ECO:0000313" key="3">
    <source>
        <dbReference type="EMBL" id="KKN31371.1"/>
    </source>
</evidence>
<dbReference type="InterPro" id="IPR000014">
    <property type="entry name" value="PAS"/>
</dbReference>
<accession>A0A0F9S2M7</accession>
<organism evidence="3">
    <name type="scientific">marine sediment metagenome</name>
    <dbReference type="NCBI Taxonomy" id="412755"/>
    <lineage>
        <taxon>unclassified sequences</taxon>
        <taxon>metagenomes</taxon>
        <taxon>ecological metagenomes</taxon>
    </lineage>
</organism>
<feature type="domain" description="PAC" evidence="2">
    <location>
        <begin position="397"/>
        <end position="444"/>
    </location>
</feature>
<name>A0A0F9S2M7_9ZZZZ</name>
<dbReference type="InterPro" id="IPR029016">
    <property type="entry name" value="GAF-like_dom_sf"/>
</dbReference>
<dbReference type="InterPro" id="IPR052155">
    <property type="entry name" value="Biofilm_reg_signaling"/>
</dbReference>
<dbReference type="InterPro" id="IPR001610">
    <property type="entry name" value="PAC"/>
</dbReference>
<dbReference type="SUPFAM" id="SSF55785">
    <property type="entry name" value="PYP-like sensor domain (PAS domain)"/>
    <property type="match status" value="2"/>
</dbReference>
<feature type="domain" description="PAS" evidence="1">
    <location>
        <begin position="321"/>
        <end position="406"/>
    </location>
</feature>
<dbReference type="Pfam" id="PF13426">
    <property type="entry name" value="PAS_9"/>
    <property type="match status" value="1"/>
</dbReference>
<evidence type="ECO:0000259" key="1">
    <source>
        <dbReference type="PROSITE" id="PS50112"/>
    </source>
</evidence>
<dbReference type="InterPro" id="IPR035965">
    <property type="entry name" value="PAS-like_dom_sf"/>
</dbReference>
<comment type="caution">
    <text evidence="3">The sequence shown here is derived from an EMBL/GenBank/DDBJ whole genome shotgun (WGS) entry which is preliminary data.</text>
</comment>
<dbReference type="Gene3D" id="3.30.450.40">
    <property type="match status" value="1"/>
</dbReference>
<dbReference type="PROSITE" id="PS50113">
    <property type="entry name" value="PAC"/>
    <property type="match status" value="2"/>
</dbReference>
<dbReference type="SMART" id="SM00091">
    <property type="entry name" value="PAS"/>
    <property type="match status" value="2"/>
</dbReference>
<dbReference type="NCBIfam" id="TIGR00229">
    <property type="entry name" value="sensory_box"/>
    <property type="match status" value="2"/>
</dbReference>
<dbReference type="SUPFAM" id="SSF55781">
    <property type="entry name" value="GAF domain-like"/>
    <property type="match status" value="1"/>
</dbReference>
<dbReference type="SMART" id="SM00086">
    <property type="entry name" value="PAC"/>
    <property type="match status" value="2"/>
</dbReference>
<dbReference type="InterPro" id="IPR000700">
    <property type="entry name" value="PAS-assoc_C"/>
</dbReference>
<evidence type="ECO:0000259" key="2">
    <source>
        <dbReference type="PROSITE" id="PS50113"/>
    </source>
</evidence>
<dbReference type="PROSITE" id="PS50112">
    <property type="entry name" value="PAS"/>
    <property type="match status" value="2"/>
</dbReference>
<dbReference type="InterPro" id="IPR013655">
    <property type="entry name" value="PAS_fold_3"/>
</dbReference>
<dbReference type="CDD" id="cd00130">
    <property type="entry name" value="PAS"/>
    <property type="match status" value="2"/>
</dbReference>
<dbReference type="EMBL" id="LAZR01002335">
    <property type="protein sequence ID" value="KKN31371.1"/>
    <property type="molecule type" value="Genomic_DNA"/>
</dbReference>
<dbReference type="Gene3D" id="3.30.450.20">
    <property type="entry name" value="PAS domain"/>
    <property type="match status" value="2"/>
</dbReference>
<sequence>MNKIYSEEDFSIENKNAIQNAKKMAENWSDLETLISTISSRFLGDIEIDDTINATLRDIGILNGTSRAILYIFNHNEVNLNHTYEWCAEGINPLFQYFSNSWFFNLPWWSEQLRKGEIINISDISNLIDEAKATKNLLRLNNIHSLLVFPLYIKRDLAGFIAYANDSIQKEWKEKDLSLLRISSQIIGNGLERKITEVMLKESEEKHRRIIENINDLIIILNLKLKIEYFNEKTAFRLLGYQKKEILGKSWLDFTHPDDTERASYTLKYALEKGETVIELRFRHKERHWLWYECSFKTFKDKEGKVRILVISRDITDRILVEKRYKNLFDNSPNAILLINFNGIIIDANTTTERVFGYEKDYFIQKSIDDLITFFPFEVKLFFKEIFHASFVKDFPKPIEIKLEKQDGDFIWAEIQASLIKQRQKTLIQLIFEDITEKKHIFLT</sequence>
<dbReference type="AlphaFoldDB" id="A0A0F9S2M7"/>
<feature type="domain" description="PAS" evidence="1">
    <location>
        <begin position="203"/>
        <end position="274"/>
    </location>
</feature>
<feature type="domain" description="PAC" evidence="2">
    <location>
        <begin position="276"/>
        <end position="327"/>
    </location>
</feature>
<gene>
    <name evidence="3" type="ORF">LCGC14_0824720</name>
</gene>
<dbReference type="PANTHER" id="PTHR44757:SF2">
    <property type="entry name" value="BIOFILM ARCHITECTURE MAINTENANCE PROTEIN MBAA"/>
    <property type="match status" value="1"/>
</dbReference>